<dbReference type="Proteomes" id="UP000271889">
    <property type="component" value="Unassembled WGS sequence"/>
</dbReference>
<dbReference type="EMBL" id="UYRV01107722">
    <property type="protein sequence ID" value="VDN23680.1"/>
    <property type="molecule type" value="Genomic_DNA"/>
</dbReference>
<proteinExistence type="predicted"/>
<dbReference type="OrthoDB" id="5980806at2759"/>
<dbReference type="AlphaFoldDB" id="A0A3P7MBW5"/>
<organism evidence="1 2">
    <name type="scientific">Cylicostephanus goldi</name>
    <name type="common">Nematode worm</name>
    <dbReference type="NCBI Taxonomy" id="71465"/>
    <lineage>
        <taxon>Eukaryota</taxon>
        <taxon>Metazoa</taxon>
        <taxon>Ecdysozoa</taxon>
        <taxon>Nematoda</taxon>
        <taxon>Chromadorea</taxon>
        <taxon>Rhabditida</taxon>
        <taxon>Rhabditina</taxon>
        <taxon>Rhabditomorpha</taxon>
        <taxon>Strongyloidea</taxon>
        <taxon>Strongylidae</taxon>
        <taxon>Cylicostephanus</taxon>
    </lineage>
</organism>
<evidence type="ECO:0000313" key="2">
    <source>
        <dbReference type="Proteomes" id="UP000271889"/>
    </source>
</evidence>
<reference evidence="1 2" key="1">
    <citation type="submission" date="2018-11" db="EMBL/GenBank/DDBJ databases">
        <authorList>
            <consortium name="Pathogen Informatics"/>
        </authorList>
    </citation>
    <scope>NUCLEOTIDE SEQUENCE [LARGE SCALE GENOMIC DNA]</scope>
</reference>
<protein>
    <submittedName>
        <fullName evidence="1">Uncharacterized protein</fullName>
    </submittedName>
</protein>
<keyword evidence="2" id="KW-1185">Reference proteome</keyword>
<sequence>MPSVHFRALIWANEYIDTSDNTCWEQGIFPLPFPLRVHEGDTVVGKWTLKGTRFDMVVKNFMNPEDFLHRELNTRCEQDYRTVNDDMLLYAITRLLPSVSRYSWNLDINLTDEEVNVVRNLPHFLIDPKDIEESGEIDKLTAIFASVWPIRADGSVSEVFLNSLRSLRCSNDIPPSLKYCGFLTDRLSAHGVLVSSSRLSKLTRVHLTLSVVQTLLLSGHIIFWNTGILIFLPLNTMFAPMNSLSYTWEKKIQS</sequence>
<accession>A0A3P7MBW5</accession>
<gene>
    <name evidence="1" type="ORF">CGOC_LOCUS9645</name>
</gene>
<evidence type="ECO:0000313" key="1">
    <source>
        <dbReference type="EMBL" id="VDN23680.1"/>
    </source>
</evidence>
<name>A0A3P7MBW5_CYLGO</name>